<feature type="compositionally biased region" description="Basic and acidic residues" evidence="7">
    <location>
        <begin position="267"/>
        <end position="277"/>
    </location>
</feature>
<evidence type="ECO:0008006" key="10">
    <source>
        <dbReference type="Google" id="ProtNLM"/>
    </source>
</evidence>
<dbReference type="PANTHER" id="PTHR12001:SF85">
    <property type="entry name" value="SHORT CHAIN ISOPRENYL DIPHOSPHATE SYNTHASE"/>
    <property type="match status" value="1"/>
</dbReference>
<dbReference type="Gene3D" id="1.10.600.10">
    <property type="entry name" value="Farnesyl Diphosphate Synthase"/>
    <property type="match status" value="1"/>
</dbReference>
<keyword evidence="4" id="KW-0479">Metal-binding</keyword>
<protein>
    <recommendedName>
        <fullName evidence="10">Polyprenyl synthetase</fullName>
    </recommendedName>
</protein>
<feature type="region of interest" description="Disordered" evidence="7">
    <location>
        <begin position="264"/>
        <end position="294"/>
    </location>
</feature>
<organism evidence="8 9">
    <name type="scientific">Streptomyces abyssalis</name>
    <dbReference type="NCBI Taxonomy" id="933944"/>
    <lineage>
        <taxon>Bacteria</taxon>
        <taxon>Bacillati</taxon>
        <taxon>Actinomycetota</taxon>
        <taxon>Actinomycetes</taxon>
        <taxon>Kitasatosporales</taxon>
        <taxon>Streptomycetaceae</taxon>
        <taxon>Streptomyces</taxon>
    </lineage>
</organism>
<comment type="cofactor">
    <cofactor evidence="1">
        <name>Mg(2+)</name>
        <dbReference type="ChEBI" id="CHEBI:18420"/>
    </cofactor>
</comment>
<keyword evidence="9" id="KW-1185">Reference proteome</keyword>
<dbReference type="Proteomes" id="UP000176087">
    <property type="component" value="Unassembled WGS sequence"/>
</dbReference>
<evidence type="ECO:0000256" key="4">
    <source>
        <dbReference type="ARBA" id="ARBA00022723"/>
    </source>
</evidence>
<dbReference type="SUPFAM" id="SSF48576">
    <property type="entry name" value="Terpenoid synthases"/>
    <property type="match status" value="1"/>
</dbReference>
<dbReference type="GO" id="GO:0008299">
    <property type="term" value="P:isoprenoid biosynthetic process"/>
    <property type="evidence" value="ECO:0007669"/>
    <property type="project" value="InterPro"/>
</dbReference>
<keyword evidence="5" id="KW-0460">Magnesium</keyword>
<dbReference type="AlphaFoldDB" id="A0A1E7JQT5"/>
<name>A0A1E7JQT5_9ACTN</name>
<dbReference type="PATRIC" id="fig|933944.5.peg.592"/>
<reference evidence="8 9" key="1">
    <citation type="journal article" date="2016" name="Front. Microbiol.">
        <title>Comparative Genomics Analysis of Streptomyces Species Reveals Their Adaptation to the Marine Environment and Their Diversity at the Genomic Level.</title>
        <authorList>
            <person name="Tian X."/>
            <person name="Zhang Z."/>
            <person name="Yang T."/>
            <person name="Chen M."/>
            <person name="Li J."/>
            <person name="Chen F."/>
            <person name="Yang J."/>
            <person name="Li W."/>
            <person name="Zhang B."/>
            <person name="Zhang Z."/>
            <person name="Wu J."/>
            <person name="Zhang C."/>
            <person name="Long L."/>
            <person name="Xiao J."/>
        </authorList>
    </citation>
    <scope>NUCLEOTIDE SEQUENCE [LARGE SCALE GENOMIC DNA]</scope>
    <source>
        <strain evidence="8 9">SCSIO 10390</strain>
    </source>
</reference>
<dbReference type="STRING" id="933944.AN215_08725"/>
<feature type="region of interest" description="Disordered" evidence="7">
    <location>
        <begin position="211"/>
        <end position="232"/>
    </location>
</feature>
<dbReference type="CDD" id="cd00685">
    <property type="entry name" value="Trans_IPPS_HT"/>
    <property type="match status" value="1"/>
</dbReference>
<evidence type="ECO:0000256" key="1">
    <source>
        <dbReference type="ARBA" id="ARBA00001946"/>
    </source>
</evidence>
<evidence type="ECO:0000256" key="2">
    <source>
        <dbReference type="ARBA" id="ARBA00006706"/>
    </source>
</evidence>
<comment type="similarity">
    <text evidence="2 6">Belongs to the FPP/GGPP synthase family.</text>
</comment>
<dbReference type="InterPro" id="IPR033749">
    <property type="entry name" value="Polyprenyl_synt_CS"/>
</dbReference>
<dbReference type="GO" id="GO:0004659">
    <property type="term" value="F:prenyltransferase activity"/>
    <property type="evidence" value="ECO:0007669"/>
    <property type="project" value="InterPro"/>
</dbReference>
<dbReference type="InterPro" id="IPR000092">
    <property type="entry name" value="Polyprenyl_synt"/>
</dbReference>
<dbReference type="GO" id="GO:0046872">
    <property type="term" value="F:metal ion binding"/>
    <property type="evidence" value="ECO:0007669"/>
    <property type="project" value="UniProtKB-KW"/>
</dbReference>
<dbReference type="PANTHER" id="PTHR12001">
    <property type="entry name" value="GERANYLGERANYL PYROPHOSPHATE SYNTHASE"/>
    <property type="match status" value="1"/>
</dbReference>
<evidence type="ECO:0000256" key="6">
    <source>
        <dbReference type="RuleBase" id="RU004466"/>
    </source>
</evidence>
<dbReference type="InterPro" id="IPR008949">
    <property type="entry name" value="Isoprenoid_synthase_dom_sf"/>
</dbReference>
<gene>
    <name evidence="8" type="ORF">AN215_08725</name>
</gene>
<evidence type="ECO:0000313" key="8">
    <source>
        <dbReference type="EMBL" id="OEU90628.1"/>
    </source>
</evidence>
<comment type="caution">
    <text evidence="8">The sequence shown here is derived from an EMBL/GenBank/DDBJ whole genome shotgun (WGS) entry which is preliminary data.</text>
</comment>
<dbReference type="Pfam" id="PF00348">
    <property type="entry name" value="polyprenyl_synt"/>
    <property type="match status" value="1"/>
</dbReference>
<evidence type="ECO:0000313" key="9">
    <source>
        <dbReference type="Proteomes" id="UP000176087"/>
    </source>
</evidence>
<sequence>MESLEGWLASRGQGHDPLAEQHRWALLPPGKLLRPVLLMESAAAVGGSIEQVRPVATGFELMHAGSLIHDDIIDGDEVRRGREATHCRYGVDRAVVGADALFFAVFATLGECRRRGVPDRLIADATAVIAEAGLRITRGATLELDLSGTLHDDTDAYLEVARLKTAALLRAACRTGAVLAGATAEQTAALTEFGEALGIAFQIRDDLLPYGRERRPGTRTETAAAGKPRTSDLRNGRPVLPLLLAHRYGDDAERALLAELLGAGQERSGERSGERATVRAYASQEAGADEESRQERLHQLLERTGALKAAQHTADTHLDRCREALEALPPSSHRQRLAALAARCHSRRQAGDEGAGR</sequence>
<evidence type="ECO:0000256" key="3">
    <source>
        <dbReference type="ARBA" id="ARBA00022679"/>
    </source>
</evidence>
<dbReference type="PROSITE" id="PS00723">
    <property type="entry name" value="POLYPRENYL_SYNTHASE_1"/>
    <property type="match status" value="1"/>
</dbReference>
<evidence type="ECO:0000256" key="7">
    <source>
        <dbReference type="SAM" id="MobiDB-lite"/>
    </source>
</evidence>
<keyword evidence="3 6" id="KW-0808">Transferase</keyword>
<accession>A0A1E7JQT5</accession>
<dbReference type="SFLD" id="SFLDS00005">
    <property type="entry name" value="Isoprenoid_Synthase_Type_I"/>
    <property type="match status" value="1"/>
</dbReference>
<evidence type="ECO:0000256" key="5">
    <source>
        <dbReference type="ARBA" id="ARBA00022842"/>
    </source>
</evidence>
<proteinExistence type="inferred from homology"/>
<dbReference type="EMBL" id="LJGT01000038">
    <property type="protein sequence ID" value="OEU90628.1"/>
    <property type="molecule type" value="Genomic_DNA"/>
</dbReference>